<dbReference type="InterPro" id="IPR029071">
    <property type="entry name" value="Ubiquitin-like_domsf"/>
</dbReference>
<dbReference type="InterPro" id="IPR058666">
    <property type="entry name" value="SASH1/NUB1_homeodomain"/>
</dbReference>
<dbReference type="InterPro" id="IPR041207">
    <property type="entry name" value="NUB1_ubiquitin-like_dom"/>
</dbReference>
<organism evidence="3 4">
    <name type="scientific">Clupea harengus</name>
    <name type="common">Atlantic herring</name>
    <dbReference type="NCBI Taxonomy" id="7950"/>
    <lineage>
        <taxon>Eukaryota</taxon>
        <taxon>Metazoa</taxon>
        <taxon>Chordata</taxon>
        <taxon>Craniata</taxon>
        <taxon>Vertebrata</taxon>
        <taxon>Euteleostomi</taxon>
        <taxon>Actinopterygii</taxon>
        <taxon>Neopterygii</taxon>
        <taxon>Teleostei</taxon>
        <taxon>Clupei</taxon>
        <taxon>Clupeiformes</taxon>
        <taxon>Clupeoidei</taxon>
        <taxon>Clupeidae</taxon>
        <taxon>Clupea</taxon>
    </lineage>
</organism>
<feature type="domain" description="UBA" evidence="2">
    <location>
        <begin position="356"/>
        <end position="405"/>
    </location>
</feature>
<feature type="region of interest" description="Disordered" evidence="1">
    <location>
        <begin position="525"/>
        <end position="566"/>
    </location>
</feature>
<dbReference type="PANTHER" id="PTHR12948">
    <property type="entry name" value="NEDD8 ULTIMATE BUSTER-1 BS4 PROTEIN"/>
    <property type="match status" value="1"/>
</dbReference>
<gene>
    <name evidence="4" type="primary">nub1</name>
</gene>
<evidence type="ECO:0000313" key="3">
    <source>
        <dbReference type="Proteomes" id="UP000515152"/>
    </source>
</evidence>
<feature type="compositionally biased region" description="Basic and acidic residues" evidence="1">
    <location>
        <begin position="405"/>
        <end position="415"/>
    </location>
</feature>
<dbReference type="OrthoDB" id="434245at2759"/>
<dbReference type="InterPro" id="IPR015940">
    <property type="entry name" value="UBA"/>
</dbReference>
<dbReference type="Gene3D" id="3.10.20.90">
    <property type="entry name" value="Phosphatidylinositol 3-kinase Catalytic Subunit, Chain A, domain 1"/>
    <property type="match status" value="1"/>
</dbReference>
<dbReference type="PROSITE" id="PS50030">
    <property type="entry name" value="UBA"/>
    <property type="match status" value="3"/>
</dbReference>
<accession>A0A6P3VHN7</accession>
<dbReference type="AlphaFoldDB" id="A0A6P3VHN7"/>
<evidence type="ECO:0000259" key="2">
    <source>
        <dbReference type="PROSITE" id="PS50030"/>
    </source>
</evidence>
<dbReference type="GO" id="GO:2000058">
    <property type="term" value="P:regulation of ubiquitin-dependent protein catabolic process"/>
    <property type="evidence" value="ECO:0007669"/>
    <property type="project" value="TreeGrafter"/>
</dbReference>
<protein>
    <submittedName>
        <fullName evidence="4">NEDD8 ultimate buster 1</fullName>
    </submittedName>
</protein>
<dbReference type="CDD" id="cd17062">
    <property type="entry name" value="Ubl_NUB1"/>
    <property type="match status" value="1"/>
</dbReference>
<dbReference type="CDD" id="cd14291">
    <property type="entry name" value="UBA1_NUB1_like"/>
    <property type="match status" value="1"/>
</dbReference>
<dbReference type="Proteomes" id="UP000515152">
    <property type="component" value="Chromosome 17"/>
</dbReference>
<dbReference type="CTD" id="51667"/>
<dbReference type="GeneID" id="105890280"/>
<dbReference type="Pfam" id="PF26285">
    <property type="entry name" value="SASH1_Homeodomain"/>
    <property type="match status" value="1"/>
</dbReference>
<dbReference type="SUPFAM" id="SSF46934">
    <property type="entry name" value="UBA-like"/>
    <property type="match status" value="3"/>
</dbReference>
<dbReference type="PANTHER" id="PTHR12948:SF3">
    <property type="entry name" value="NEDD8 ULTIMATE BUSTER 1"/>
    <property type="match status" value="1"/>
</dbReference>
<dbReference type="KEGG" id="char:105890280"/>
<sequence length="605" mass="68089">MAEHNIQSKLVTQLKNDKIQLWNPPYTTDNGVGQDQMHELAEKYAALVGLPLLDVEVALENIRSQAVHKGSGNKLFREKCVATLELVLPKAMRKDEKKNYMETRLDVTAQDIIQRITEDFGMKYMKLILNGKTLIPGKRLDEQNVKNNSKLMVLKVSEPDTKRVMVEEEEKKRSQEECMQRTQKGFQILSERDGSEDPTTTPFLEIADQKGNPLVIPPSEKKALILAMGIHERGRTLMKRRQHEAALCYLLQADTEFSKCGSTLLSTVDNYAVLQLDILWCYRALEALTCLEDSKLRLQRAEDCFLKCYGERHQRLLQIKGSSGGEEVLFLRLHLLQSLLAYVEGNDRLARERLSKVEEQYGRLRLDTGKLDLLMSMGFTDQEARLGLRACHGDLDTAAAHISQRRRDKEELRKRERDKRKSRQAAINTLGELGFAKRDASRALHQASGDVDKAYGILLDASQVMDTASSSTASPSEPDKQTKVDQLAYLGFDQEVVEAALRLTDWEVTYATQLLLDNQGILPPELLSPSTSSPSEEPSTSSPSEEPSTSSESTGTASLDADLVNEVLEDIPQHEEDYLDMTLDEESEVIAQLRSFLERSNTTSG</sequence>
<feature type="domain" description="UBA" evidence="2">
    <location>
        <begin position="477"/>
        <end position="518"/>
    </location>
</feature>
<name>A0A6P3VHN7_CLUHA</name>
<dbReference type="RefSeq" id="XP_012671747.1">
    <property type="nucleotide sequence ID" value="XM_012816293.3"/>
</dbReference>
<dbReference type="SMART" id="SM00165">
    <property type="entry name" value="UBA"/>
    <property type="match status" value="3"/>
</dbReference>
<dbReference type="InterPro" id="IPR039749">
    <property type="entry name" value="NUB1"/>
</dbReference>
<feature type="compositionally biased region" description="Low complexity" evidence="1">
    <location>
        <begin position="525"/>
        <end position="554"/>
    </location>
</feature>
<feature type="region of interest" description="Disordered" evidence="1">
    <location>
        <begin position="402"/>
        <end position="423"/>
    </location>
</feature>
<dbReference type="Gene3D" id="1.10.8.10">
    <property type="entry name" value="DNA helicase RuvA subunit, C-terminal domain"/>
    <property type="match status" value="3"/>
</dbReference>
<dbReference type="InterPro" id="IPR009060">
    <property type="entry name" value="UBA-like_sf"/>
</dbReference>
<dbReference type="SUPFAM" id="SSF54236">
    <property type="entry name" value="Ubiquitin-like"/>
    <property type="match status" value="1"/>
</dbReference>
<dbReference type="Pfam" id="PF18037">
    <property type="entry name" value="Ubiquitin_5"/>
    <property type="match status" value="1"/>
</dbReference>
<feature type="domain" description="UBA" evidence="2">
    <location>
        <begin position="416"/>
        <end position="461"/>
    </location>
</feature>
<reference evidence="4" key="1">
    <citation type="submission" date="2025-08" db="UniProtKB">
        <authorList>
            <consortium name="RefSeq"/>
        </authorList>
    </citation>
    <scope>IDENTIFICATION</scope>
</reference>
<evidence type="ECO:0000256" key="1">
    <source>
        <dbReference type="SAM" id="MobiDB-lite"/>
    </source>
</evidence>
<evidence type="ECO:0000313" key="4">
    <source>
        <dbReference type="RefSeq" id="XP_012671747.1"/>
    </source>
</evidence>
<dbReference type="Pfam" id="PF00627">
    <property type="entry name" value="UBA"/>
    <property type="match status" value="1"/>
</dbReference>
<keyword evidence="3" id="KW-1185">Reference proteome</keyword>
<proteinExistence type="predicted"/>